<dbReference type="InterPro" id="IPR017853">
    <property type="entry name" value="GH"/>
</dbReference>
<evidence type="ECO:0000256" key="14">
    <source>
        <dbReference type="RuleBase" id="RU003615"/>
    </source>
</evidence>
<comment type="subunit">
    <text evidence="5">Monomer.</text>
</comment>
<evidence type="ECO:0000256" key="8">
    <source>
        <dbReference type="ARBA" id="ARBA00022801"/>
    </source>
</evidence>
<sequence length="649" mass="73049">MNPWKFWCYTFVLCIGMAASQFDSGMSGNRRVVVQLFEWPFNAVKEECKNFLGPQQFGAVLVSPVTENIVIRHQLDGKTIRPWYERYQPVSWDMITRSGTEQDFKDMVEECNKNDVRVYVDTVLNHGVSHAAGEPNGDVVGVGGTVANVKRKQYPGLGYDERNFHKSCYCDGSNRTAVRICEIWGLQDVNQTQPYVQDKIVKFMNKLIDYGVAGFRIDAAKHMWPDDLAQIFSQLKDVSLDGGKTRQRPFWALEVVDDGSYQEEYKDLGSEYDFSFSGMVATCFRWGSVRLAKIFEYAKNPTYISRTVQDLGVNQDSQRQVWQDGYSHSPDQRGIQQVMNAFILTFSRNTPNIFSGFSYKDTNEGPPVDRSENIMSPSQCTHPWTCEHRDKSIQWIIRHFTNVVKDAFIEKWWCEWDSEANQAAFQRGETGFAVFNADTKSLSQTFQVSLPQGRYCDLATGYFSSESKGCAGWLRREVEIKEDGSLSVSLPGIARSGEAQEPPYLVISVESRISEPESDEEDDDDWKKYIPPTKYLVWALLGVLGAGAVAGVGWLLCRRSNKGANPGGVDKAFEFSVLEGLTHSFPTCLATAVIICCIGCSLLPKVQISCICGCCTDSTTVVGVIDRDFSKTFEHYGIGRRNEADSNIT</sequence>
<dbReference type="Gene3D" id="2.60.40.1180">
    <property type="entry name" value="Golgi alpha-mannosidase II"/>
    <property type="match status" value="1"/>
</dbReference>
<evidence type="ECO:0000256" key="2">
    <source>
        <dbReference type="ARBA" id="ARBA00001913"/>
    </source>
</evidence>
<dbReference type="AlphaFoldDB" id="A0A9P0F4L2"/>
<dbReference type="GO" id="GO:0046872">
    <property type="term" value="F:metal ion binding"/>
    <property type="evidence" value="ECO:0007669"/>
    <property type="project" value="UniProtKB-KW"/>
</dbReference>
<feature type="chain" id="PRO_5040444413" description="alpha-amylase" evidence="16">
    <location>
        <begin position="21"/>
        <end position="649"/>
    </location>
</feature>
<dbReference type="SMART" id="SM00642">
    <property type="entry name" value="Aamy"/>
    <property type="match status" value="1"/>
</dbReference>
<dbReference type="Proteomes" id="UP001152759">
    <property type="component" value="Chromosome 4"/>
</dbReference>
<keyword evidence="10" id="KW-1015">Disulfide bond</keyword>
<evidence type="ECO:0000256" key="10">
    <source>
        <dbReference type="ARBA" id="ARBA00023157"/>
    </source>
</evidence>
<evidence type="ECO:0000256" key="11">
    <source>
        <dbReference type="ARBA" id="ARBA00023214"/>
    </source>
</evidence>
<evidence type="ECO:0000256" key="15">
    <source>
        <dbReference type="SAM" id="Phobius"/>
    </source>
</evidence>
<organism evidence="19 20">
    <name type="scientific">Bemisia tabaci</name>
    <name type="common">Sweetpotato whitefly</name>
    <name type="synonym">Aleurodes tabaci</name>
    <dbReference type="NCBI Taxonomy" id="7038"/>
    <lineage>
        <taxon>Eukaryota</taxon>
        <taxon>Metazoa</taxon>
        <taxon>Ecdysozoa</taxon>
        <taxon>Arthropoda</taxon>
        <taxon>Hexapoda</taxon>
        <taxon>Insecta</taxon>
        <taxon>Pterygota</taxon>
        <taxon>Neoptera</taxon>
        <taxon>Paraneoptera</taxon>
        <taxon>Hemiptera</taxon>
        <taxon>Sternorrhyncha</taxon>
        <taxon>Aleyrodoidea</taxon>
        <taxon>Aleyrodidae</taxon>
        <taxon>Aleyrodinae</taxon>
        <taxon>Bemisia</taxon>
    </lineage>
</organism>
<name>A0A9P0F4L2_BEMTA</name>
<protein>
    <recommendedName>
        <fullName evidence="6">alpha-amylase</fullName>
        <ecNumber evidence="6">3.2.1.1</ecNumber>
    </recommendedName>
</protein>
<evidence type="ECO:0000256" key="7">
    <source>
        <dbReference type="ARBA" id="ARBA00022723"/>
    </source>
</evidence>
<gene>
    <name evidence="19" type="ORF">BEMITA_LOCUS8279</name>
</gene>
<dbReference type="InterPro" id="IPR031319">
    <property type="entry name" value="A-amylase_C"/>
</dbReference>
<evidence type="ECO:0000256" key="9">
    <source>
        <dbReference type="ARBA" id="ARBA00022837"/>
    </source>
</evidence>
<keyword evidence="20" id="KW-1185">Reference proteome</keyword>
<evidence type="ECO:0000256" key="12">
    <source>
        <dbReference type="ARBA" id="ARBA00023277"/>
    </source>
</evidence>
<dbReference type="SMART" id="SM00632">
    <property type="entry name" value="Aamy_C"/>
    <property type="match status" value="1"/>
</dbReference>
<comment type="cofactor">
    <cofactor evidence="2">
        <name>Ca(2+)</name>
        <dbReference type="ChEBI" id="CHEBI:29108"/>
    </cofactor>
</comment>
<dbReference type="InterPro" id="IPR006046">
    <property type="entry name" value="Alpha_amylase"/>
</dbReference>
<dbReference type="Pfam" id="PF02806">
    <property type="entry name" value="Alpha-amylase_C"/>
    <property type="match status" value="1"/>
</dbReference>
<evidence type="ECO:0000256" key="3">
    <source>
        <dbReference type="ARBA" id="ARBA00001923"/>
    </source>
</evidence>
<dbReference type="SUPFAM" id="SSF51011">
    <property type="entry name" value="Glycosyl hydrolase domain"/>
    <property type="match status" value="1"/>
</dbReference>
<keyword evidence="7" id="KW-0479">Metal-binding</keyword>
<dbReference type="PANTHER" id="PTHR43447">
    <property type="entry name" value="ALPHA-AMYLASE"/>
    <property type="match status" value="1"/>
</dbReference>
<evidence type="ECO:0000256" key="6">
    <source>
        <dbReference type="ARBA" id="ARBA00012595"/>
    </source>
</evidence>
<evidence type="ECO:0000313" key="19">
    <source>
        <dbReference type="EMBL" id="CAH0389450.1"/>
    </source>
</evidence>
<dbReference type="EMBL" id="OU963865">
    <property type="protein sequence ID" value="CAH0389450.1"/>
    <property type="molecule type" value="Genomic_DNA"/>
</dbReference>
<evidence type="ECO:0000256" key="5">
    <source>
        <dbReference type="ARBA" id="ARBA00011245"/>
    </source>
</evidence>
<dbReference type="GO" id="GO:0005975">
    <property type="term" value="P:carbohydrate metabolic process"/>
    <property type="evidence" value="ECO:0007669"/>
    <property type="project" value="InterPro"/>
</dbReference>
<evidence type="ECO:0000256" key="13">
    <source>
        <dbReference type="ARBA" id="ARBA00023295"/>
    </source>
</evidence>
<keyword evidence="12" id="KW-0119">Carbohydrate metabolism</keyword>
<dbReference type="InterPro" id="IPR013780">
    <property type="entry name" value="Glyco_hydro_b"/>
</dbReference>
<dbReference type="InterPro" id="IPR006048">
    <property type="entry name" value="A-amylase/branching_C"/>
</dbReference>
<evidence type="ECO:0000256" key="4">
    <source>
        <dbReference type="ARBA" id="ARBA00008061"/>
    </source>
</evidence>
<comment type="catalytic activity">
    <reaction evidence="1">
        <text>Endohydrolysis of (1-&gt;4)-alpha-D-glucosidic linkages in polysaccharides containing three or more (1-&gt;4)-alpha-linked D-glucose units.</text>
        <dbReference type="EC" id="3.2.1.1"/>
    </reaction>
</comment>
<feature type="domain" description="Glycosyl hydrolase family 13 catalytic" evidence="18">
    <location>
        <begin position="31"/>
        <end position="401"/>
    </location>
</feature>
<proteinExistence type="inferred from homology"/>
<keyword evidence="8" id="KW-0378">Hydrolase</keyword>
<comment type="similarity">
    <text evidence="4 14">Belongs to the glycosyl hydrolase 13 family.</text>
</comment>
<dbReference type="EC" id="3.2.1.1" evidence="6"/>
<dbReference type="GO" id="GO:0004556">
    <property type="term" value="F:alpha-amylase activity"/>
    <property type="evidence" value="ECO:0007669"/>
    <property type="project" value="UniProtKB-UniRule"/>
</dbReference>
<keyword evidence="15" id="KW-1133">Transmembrane helix</keyword>
<dbReference type="InterPro" id="IPR006047">
    <property type="entry name" value="GH13_cat_dom"/>
</dbReference>
<keyword evidence="11" id="KW-0868">Chloride</keyword>
<comment type="cofactor">
    <cofactor evidence="3">
        <name>chloride</name>
        <dbReference type="ChEBI" id="CHEBI:17996"/>
    </cofactor>
</comment>
<reference evidence="19" key="1">
    <citation type="submission" date="2021-12" db="EMBL/GenBank/DDBJ databases">
        <authorList>
            <person name="King R."/>
        </authorList>
    </citation>
    <scope>NUCLEOTIDE SEQUENCE</scope>
</reference>
<evidence type="ECO:0000259" key="17">
    <source>
        <dbReference type="SMART" id="SM00632"/>
    </source>
</evidence>
<keyword evidence="16" id="KW-0732">Signal</keyword>
<keyword evidence="13" id="KW-0326">Glycosidase</keyword>
<keyword evidence="15" id="KW-0472">Membrane</keyword>
<evidence type="ECO:0000256" key="1">
    <source>
        <dbReference type="ARBA" id="ARBA00000548"/>
    </source>
</evidence>
<evidence type="ECO:0000256" key="16">
    <source>
        <dbReference type="SAM" id="SignalP"/>
    </source>
</evidence>
<dbReference type="Gene3D" id="3.20.20.80">
    <property type="entry name" value="Glycosidases"/>
    <property type="match status" value="1"/>
</dbReference>
<feature type="domain" description="Alpha-amylase C-terminal" evidence="17">
    <location>
        <begin position="416"/>
        <end position="512"/>
    </location>
</feature>
<accession>A0A9P0F4L2</accession>
<dbReference type="KEGG" id="btab:109040975"/>
<dbReference type="PRINTS" id="PR00110">
    <property type="entry name" value="ALPHAAMYLASE"/>
</dbReference>
<evidence type="ECO:0000259" key="18">
    <source>
        <dbReference type="SMART" id="SM00642"/>
    </source>
</evidence>
<evidence type="ECO:0000313" key="20">
    <source>
        <dbReference type="Proteomes" id="UP001152759"/>
    </source>
</evidence>
<keyword evidence="15" id="KW-0812">Transmembrane</keyword>
<keyword evidence="9" id="KW-0106">Calcium</keyword>
<feature type="signal peptide" evidence="16">
    <location>
        <begin position="1"/>
        <end position="20"/>
    </location>
</feature>
<dbReference type="SUPFAM" id="SSF51445">
    <property type="entry name" value="(Trans)glycosidases"/>
    <property type="match status" value="1"/>
</dbReference>
<feature type="transmembrane region" description="Helical" evidence="15">
    <location>
        <begin position="535"/>
        <end position="557"/>
    </location>
</feature>